<dbReference type="PANTHER" id="PTHR31811">
    <property type="entry name" value="TRNA A64-2'-O-RIBOSYLPHOSPHATE TRANSFERASE"/>
    <property type="match status" value="1"/>
</dbReference>
<dbReference type="Proteomes" id="UP000196158">
    <property type="component" value="Unassembled WGS sequence"/>
</dbReference>
<evidence type="ECO:0000313" key="4">
    <source>
        <dbReference type="Proteomes" id="UP000196158"/>
    </source>
</evidence>
<evidence type="ECO:0000259" key="2">
    <source>
        <dbReference type="Pfam" id="PF17184"/>
    </source>
</evidence>
<evidence type="ECO:0000313" key="3">
    <source>
        <dbReference type="EMBL" id="SMN22027.1"/>
    </source>
</evidence>
<dbReference type="PIRSF" id="PIRSF007747">
    <property type="entry name" value="Ribosyl_Ptfrase"/>
    <property type="match status" value="1"/>
</dbReference>
<dbReference type="InterPro" id="IPR033449">
    <property type="entry name" value="Rit1_N"/>
</dbReference>
<keyword evidence="4" id="KW-1185">Reference proteome</keyword>
<gene>
    <name evidence="3" type="ORF">KASA_0I00253G</name>
</gene>
<keyword evidence="3" id="KW-0808">Transferase</keyword>
<organism evidence="3 4">
    <name type="scientific">Maudiozyma saulgeensis</name>
    <dbReference type="NCBI Taxonomy" id="1789683"/>
    <lineage>
        <taxon>Eukaryota</taxon>
        <taxon>Fungi</taxon>
        <taxon>Dikarya</taxon>
        <taxon>Ascomycota</taxon>
        <taxon>Saccharomycotina</taxon>
        <taxon>Saccharomycetes</taxon>
        <taxon>Saccharomycetales</taxon>
        <taxon>Saccharomycetaceae</taxon>
        <taxon>Maudiozyma</taxon>
    </lineage>
</organism>
<protein>
    <submittedName>
        <fullName evidence="3">Similar to Saccharomyces cerevisiae YMR283C RIT1 2'-O-ribosyl phosphate transferase</fullName>
    </submittedName>
</protein>
<dbReference type="Pfam" id="PF04179">
    <property type="entry name" value="Init_tRNA_PT"/>
    <property type="match status" value="1"/>
</dbReference>
<feature type="domain" description="Rit1 N-terminal" evidence="2">
    <location>
        <begin position="17"/>
        <end position="300"/>
    </location>
</feature>
<dbReference type="OrthoDB" id="45256at2759"/>
<dbReference type="InterPro" id="IPR029021">
    <property type="entry name" value="Prot-tyrosine_phosphatase-like"/>
</dbReference>
<name>A0A1X7R8N8_9SACH</name>
<dbReference type="InterPro" id="IPR007306">
    <property type="entry name" value="Rit1"/>
</dbReference>
<reference evidence="3 4" key="1">
    <citation type="submission" date="2017-04" db="EMBL/GenBank/DDBJ databases">
        <authorList>
            <person name="Afonso C.L."/>
            <person name="Miller P.J."/>
            <person name="Scott M.A."/>
            <person name="Spackman E."/>
            <person name="Goraichik I."/>
            <person name="Dimitrov K.M."/>
            <person name="Suarez D.L."/>
            <person name="Swayne D.E."/>
        </authorList>
    </citation>
    <scope>NUCLEOTIDE SEQUENCE [LARGE SCALE GENOMIC DNA]</scope>
</reference>
<feature type="domain" description="Rit1 DUSP-like" evidence="1">
    <location>
        <begin position="377"/>
        <end position="483"/>
    </location>
</feature>
<dbReference type="STRING" id="1789683.A0A1X7R8N8"/>
<dbReference type="PANTHER" id="PTHR31811:SF0">
    <property type="entry name" value="TRNA A64-2'-O-RIBOSYLPHOSPHATE TRANSFERASE"/>
    <property type="match status" value="1"/>
</dbReference>
<dbReference type="GO" id="GO:0043399">
    <property type="term" value="F:tRNA adenosine(64)-2'-O-ribosylphosphate transferase activity"/>
    <property type="evidence" value="ECO:0007669"/>
    <property type="project" value="InterPro"/>
</dbReference>
<dbReference type="AlphaFoldDB" id="A0A1X7R8N8"/>
<dbReference type="Pfam" id="PF17184">
    <property type="entry name" value="Rit1_C"/>
    <property type="match status" value="1"/>
</dbReference>
<proteinExistence type="predicted"/>
<dbReference type="EMBL" id="FXLY01000010">
    <property type="protein sequence ID" value="SMN22027.1"/>
    <property type="molecule type" value="Genomic_DNA"/>
</dbReference>
<sequence>MENPSWNETLAQLNKDIRKENKSLRNRLQSISYDHRFLENQVRKRFKNYPLIPNERCGLWYCNPQTYNQTSYFKSTDGHTNQWDFSTRRLNFHLFPTLQEKGGIIIVDSTRRGKKIPDSLSKTVPIWCAVINYIMLESAGVDFDTEDILFVPPVTVSANEYHSIKLKLPNLVEKMKTLGALNGKELYDSMNGKVLRPIWVYPGSSILQNSVDPFTGEILDSKWEVPENENIIPLILCTVSYQAQDGMDKRNGFTYVQGAADDHELWSEGLTPLMFWEHYGYLADTTHNVDELKDYIKELVLAKTMEQVSLKDNIDDIIKPIEQITERLYLGKIVENSIINEGIYQELSKKYDLVILLSNNVKLETDENNLDALVQIYNLQSGSKKSSKDLRAKLPGIYDTIHTSISEGSKVLVCCNTAADISIGVILSVLCKDYSQDWKFDPIGEPLITKTVIRKHLSQLITCLNGRNINVSRATLNSVNSFLM</sequence>
<dbReference type="GO" id="GO:0005737">
    <property type="term" value="C:cytoplasm"/>
    <property type="evidence" value="ECO:0007669"/>
    <property type="project" value="TreeGrafter"/>
</dbReference>
<evidence type="ECO:0000259" key="1">
    <source>
        <dbReference type="Pfam" id="PF04179"/>
    </source>
</evidence>
<dbReference type="GO" id="GO:0019988">
    <property type="term" value="P:charged-tRNA amino acid modification"/>
    <property type="evidence" value="ECO:0007669"/>
    <property type="project" value="InterPro"/>
</dbReference>
<accession>A0A1X7R8N8</accession>
<dbReference type="InterPro" id="IPR033421">
    <property type="entry name" value="Rit1_DUSP-like"/>
</dbReference>
<dbReference type="Gene3D" id="3.90.190.10">
    <property type="entry name" value="Protein tyrosine phosphatase superfamily"/>
    <property type="match status" value="1"/>
</dbReference>